<evidence type="ECO:0000313" key="3">
    <source>
        <dbReference type="Proteomes" id="UP000518904"/>
    </source>
</evidence>
<evidence type="ECO:0000313" key="2">
    <source>
        <dbReference type="EMBL" id="NMU86555.1"/>
    </source>
</evidence>
<protein>
    <submittedName>
        <fullName evidence="2">DUF2796 domain-containing protein</fullName>
    </submittedName>
</protein>
<feature type="non-terminal residue" evidence="2">
    <location>
        <position position="1"/>
    </location>
</feature>
<feature type="non-terminal residue" evidence="2">
    <location>
        <position position="121"/>
    </location>
</feature>
<feature type="region of interest" description="Disordered" evidence="1">
    <location>
        <begin position="1"/>
        <end position="71"/>
    </location>
</feature>
<proteinExistence type="predicted"/>
<dbReference type="InterPro" id="IPR021253">
    <property type="entry name" value="ZrgA-like"/>
</dbReference>
<dbReference type="EMBL" id="JABCLB010002441">
    <property type="protein sequence ID" value="NMU86555.1"/>
    <property type="molecule type" value="Genomic_DNA"/>
</dbReference>
<sequence>SQADCNIEEAYVSHNLSETHEEHDHSEHDHDDHAHHDHEGHEHHDHNEHHDKHDHHDAHDEAHDHGGHGEFSVQYRFNCEQVNQLSQIQTDWFNQFPTTESISVNIFTDTMQSAIKLSKDN</sequence>
<reference evidence="2 3" key="1">
    <citation type="submission" date="2020-04" db="EMBL/GenBank/DDBJ databases">
        <title>Whole-genome sequencing of Vibrio spp. from China reveals different genetic environments of blaCTX-M-14 among diverse lineages.</title>
        <authorList>
            <person name="Zheng Z."/>
            <person name="Ye L."/>
            <person name="Chen S."/>
        </authorList>
    </citation>
    <scope>NUCLEOTIDE SEQUENCE [LARGE SCALE GENOMIC DNA]</scope>
    <source>
        <strain evidence="2 3">Vb0551</strain>
    </source>
</reference>
<organism evidence="2 3">
    <name type="scientific">Vibrio parahaemolyticus</name>
    <dbReference type="NCBI Taxonomy" id="670"/>
    <lineage>
        <taxon>Bacteria</taxon>
        <taxon>Pseudomonadati</taxon>
        <taxon>Pseudomonadota</taxon>
        <taxon>Gammaproteobacteria</taxon>
        <taxon>Vibrionales</taxon>
        <taxon>Vibrionaceae</taxon>
        <taxon>Vibrio</taxon>
    </lineage>
</organism>
<accession>A0A7Y0SNA7</accession>
<feature type="compositionally biased region" description="Basic and acidic residues" evidence="1">
    <location>
        <begin position="17"/>
        <end position="68"/>
    </location>
</feature>
<dbReference type="Pfam" id="PF10986">
    <property type="entry name" value="ZrgA"/>
    <property type="match status" value="1"/>
</dbReference>
<comment type="caution">
    <text evidence="2">The sequence shown here is derived from an EMBL/GenBank/DDBJ whole genome shotgun (WGS) entry which is preliminary data.</text>
</comment>
<gene>
    <name evidence="2" type="ORF">HKB16_27270</name>
</gene>
<evidence type="ECO:0000256" key="1">
    <source>
        <dbReference type="SAM" id="MobiDB-lite"/>
    </source>
</evidence>
<dbReference type="AlphaFoldDB" id="A0A7Y0SNA7"/>
<name>A0A7Y0SNA7_VIBPH</name>
<dbReference type="Proteomes" id="UP000518904">
    <property type="component" value="Unassembled WGS sequence"/>
</dbReference>